<dbReference type="Proteomes" id="UP000032746">
    <property type="component" value="Chromosome"/>
</dbReference>
<dbReference type="RefSeq" id="WP_000130805.1">
    <property type="nucleotide sequence ID" value="NZ_CAUZGQ010000001.1"/>
</dbReference>
<evidence type="ECO:0000313" key="1">
    <source>
        <dbReference type="EMBL" id="AKA31001.1"/>
    </source>
</evidence>
<proteinExistence type="predicted"/>
<sequence length="113" mass="12720">MTDLNKLRSEFEGIPEIKTHVDHGNVFWSDKNQTYASEFQCLHAVACYVNGAWFGWQEKAKAQAVPEDYCLVPKVPTEKMFQAYERYSVAPMSTLSKTGYKAMIEASESGAEG</sequence>
<reference evidence="2" key="2">
    <citation type="submission" date="2015-03" db="EMBL/GenBank/DDBJ databases">
        <authorList>
            <person name="Gallagher L.A."/>
            <person name="Hayden H.S."/>
            <person name="Weiss E.J."/>
            <person name="Hager K.R."/>
            <person name="Ramage E."/>
            <person name="Radey M.R."/>
            <person name="Bydalek R."/>
            <person name="Manoil C."/>
            <person name="Miller S.I."/>
            <person name="Brittnacher M.J."/>
        </authorList>
    </citation>
    <scope>NUCLEOTIDE SEQUENCE [LARGE SCALE GENOMIC DNA]</scope>
    <source>
        <strain evidence="2">AB5075-UW</strain>
    </source>
</reference>
<name>A0A0D5YGV5_ACIBA</name>
<reference evidence="1 2" key="1">
    <citation type="journal article" date="2015" name="J. Bacteriol.">
        <title>Resources for Genetic and Genomic Analysis of Emerging Pathogen Acinetobacter baumannii.</title>
        <authorList>
            <person name="Gallagher L.A."/>
            <person name="Ramage E."/>
            <person name="Weiss E.J."/>
            <person name="Radey M."/>
            <person name="Hayden H.S."/>
            <person name="Held K.G."/>
            <person name="Huse H.K."/>
            <person name="Zurawski D.V."/>
            <person name="Brittnacher M.J."/>
            <person name="Manoil C."/>
        </authorList>
    </citation>
    <scope>NUCLEOTIDE SEQUENCE [LARGE SCALE GENOMIC DNA]</scope>
    <source>
        <strain evidence="1 2">AB5075-UW</strain>
    </source>
</reference>
<dbReference type="EMBL" id="CP008706">
    <property type="protein sequence ID" value="AKA31001.1"/>
    <property type="molecule type" value="Genomic_DNA"/>
</dbReference>
<evidence type="ECO:0000313" key="2">
    <source>
        <dbReference type="Proteomes" id="UP000032746"/>
    </source>
</evidence>
<dbReference type="PATRIC" id="fig|470.1345.peg.1214"/>
<dbReference type="AlphaFoldDB" id="A0A0D5YGV5"/>
<gene>
    <name evidence="1" type="ORF">ABUW_1253</name>
</gene>
<protein>
    <submittedName>
        <fullName evidence="1">Uncharacterized protein</fullName>
    </submittedName>
</protein>
<accession>A0A0D5YGV5</accession>
<organism evidence="1 2">
    <name type="scientific">Acinetobacter baumannii</name>
    <dbReference type="NCBI Taxonomy" id="470"/>
    <lineage>
        <taxon>Bacteria</taxon>
        <taxon>Pseudomonadati</taxon>
        <taxon>Pseudomonadota</taxon>
        <taxon>Gammaproteobacteria</taxon>
        <taxon>Moraxellales</taxon>
        <taxon>Moraxellaceae</taxon>
        <taxon>Acinetobacter</taxon>
        <taxon>Acinetobacter calcoaceticus/baumannii complex</taxon>
    </lineage>
</organism>